<comment type="caution">
    <text evidence="2">The sequence shown here is derived from an EMBL/GenBank/DDBJ whole genome shotgun (WGS) entry which is preliminary data.</text>
</comment>
<accession>A0ABW7ZSM8</accession>
<keyword evidence="1" id="KW-0812">Transmembrane</keyword>
<dbReference type="EMBL" id="JBITLE010000012">
    <property type="protein sequence ID" value="MFI7265590.1"/>
    <property type="molecule type" value="Genomic_DNA"/>
</dbReference>
<keyword evidence="1" id="KW-1133">Transmembrane helix</keyword>
<keyword evidence="1" id="KW-0472">Membrane</keyword>
<feature type="transmembrane region" description="Helical" evidence="1">
    <location>
        <begin position="20"/>
        <end position="42"/>
    </location>
</feature>
<feature type="transmembrane region" description="Helical" evidence="1">
    <location>
        <begin position="119"/>
        <end position="136"/>
    </location>
</feature>
<feature type="transmembrane region" description="Helical" evidence="1">
    <location>
        <begin position="94"/>
        <end position="113"/>
    </location>
</feature>
<sequence>MLIAGLCWLPLRLWEERDGSALVAVVKAGLGGVIWGLMFLFVMSRWGKPRTAAEAERNAGWGLTTAALRRGEPPTDEADLAAVVDNLPAVRRGALLGAVGGTVLLGALIAIALHVGWTASAVGFAVVLAAVLAEAARTRHRERRLRARLASVQGG</sequence>
<dbReference type="Proteomes" id="UP001612812">
    <property type="component" value="Unassembled WGS sequence"/>
</dbReference>
<evidence type="ECO:0008006" key="4">
    <source>
        <dbReference type="Google" id="ProtNLM"/>
    </source>
</evidence>
<evidence type="ECO:0000256" key="1">
    <source>
        <dbReference type="SAM" id="Phobius"/>
    </source>
</evidence>
<name>A0ABW7ZSM8_9ACTN</name>
<evidence type="ECO:0000313" key="2">
    <source>
        <dbReference type="EMBL" id="MFI7265590.1"/>
    </source>
</evidence>
<reference evidence="2 3" key="1">
    <citation type="submission" date="2024-10" db="EMBL/GenBank/DDBJ databases">
        <title>The Natural Products Discovery Center: Release of the First 8490 Sequenced Strains for Exploring Actinobacteria Biosynthetic Diversity.</title>
        <authorList>
            <person name="Kalkreuter E."/>
            <person name="Kautsar S.A."/>
            <person name="Yang D."/>
            <person name="Bader C.D."/>
            <person name="Teijaro C.N."/>
            <person name="Fluegel L."/>
            <person name="Davis C.M."/>
            <person name="Simpson J.R."/>
            <person name="Lauterbach L."/>
            <person name="Steele A.D."/>
            <person name="Gui C."/>
            <person name="Meng S."/>
            <person name="Li G."/>
            <person name="Viehrig K."/>
            <person name="Ye F."/>
            <person name="Su P."/>
            <person name="Kiefer A.F."/>
            <person name="Nichols A."/>
            <person name="Cepeda A.J."/>
            <person name="Yan W."/>
            <person name="Fan B."/>
            <person name="Jiang Y."/>
            <person name="Adhikari A."/>
            <person name="Zheng C.-J."/>
            <person name="Schuster L."/>
            <person name="Cowan T.M."/>
            <person name="Smanski M.J."/>
            <person name="Chevrette M.G."/>
            <person name="De Carvalho L.P.S."/>
            <person name="Shen B."/>
        </authorList>
    </citation>
    <scope>NUCLEOTIDE SEQUENCE [LARGE SCALE GENOMIC DNA]</scope>
    <source>
        <strain evidence="2 3">NPDC049845</strain>
    </source>
</reference>
<keyword evidence="3" id="KW-1185">Reference proteome</keyword>
<evidence type="ECO:0000313" key="3">
    <source>
        <dbReference type="Proteomes" id="UP001612812"/>
    </source>
</evidence>
<dbReference type="RefSeq" id="WP_396771087.1">
    <property type="nucleotide sequence ID" value="NZ_JBITLA010000014.1"/>
</dbReference>
<protein>
    <recommendedName>
        <fullName evidence="4">SdpI/YhfL protein family protein</fullName>
    </recommendedName>
</protein>
<organism evidence="2 3">
    <name type="scientific">Micromonospora maritima</name>
    <dbReference type="NCBI Taxonomy" id="986711"/>
    <lineage>
        <taxon>Bacteria</taxon>
        <taxon>Bacillati</taxon>
        <taxon>Actinomycetota</taxon>
        <taxon>Actinomycetes</taxon>
        <taxon>Micromonosporales</taxon>
        <taxon>Micromonosporaceae</taxon>
        <taxon>Micromonospora</taxon>
    </lineage>
</organism>
<proteinExistence type="predicted"/>
<gene>
    <name evidence="2" type="ORF">ACIBP4_25215</name>
</gene>